<feature type="non-terminal residue" evidence="1">
    <location>
        <position position="1"/>
    </location>
</feature>
<organism evidence="1 2">
    <name type="scientific">Onchocerca ochengi</name>
    <name type="common">Filarial nematode worm</name>
    <dbReference type="NCBI Taxonomy" id="42157"/>
    <lineage>
        <taxon>Eukaryota</taxon>
        <taxon>Metazoa</taxon>
        <taxon>Ecdysozoa</taxon>
        <taxon>Nematoda</taxon>
        <taxon>Chromadorea</taxon>
        <taxon>Rhabditida</taxon>
        <taxon>Spirurina</taxon>
        <taxon>Spiruromorpha</taxon>
        <taxon>Filarioidea</taxon>
        <taxon>Onchocercidae</taxon>
        <taxon>Onchocerca</taxon>
    </lineage>
</organism>
<dbReference type="EMBL" id="UYRW01012772">
    <property type="protein sequence ID" value="VDN00375.1"/>
    <property type="molecule type" value="Genomic_DNA"/>
</dbReference>
<sequence>FREQHNKKEEFSIIVTVIEDLRQRLAQYGVVLQEIWLYQ</sequence>
<reference evidence="1 2" key="1">
    <citation type="submission" date="2018-08" db="EMBL/GenBank/DDBJ databases">
        <authorList>
            <person name="Laetsch R D."/>
            <person name="Stevens L."/>
            <person name="Kumar S."/>
            <person name="Blaxter L. M."/>
        </authorList>
    </citation>
    <scope>NUCLEOTIDE SEQUENCE [LARGE SCALE GENOMIC DNA]</scope>
</reference>
<evidence type="ECO:0000313" key="2">
    <source>
        <dbReference type="Proteomes" id="UP000271087"/>
    </source>
</evidence>
<keyword evidence="2" id="KW-1185">Reference proteome</keyword>
<name>A0A3P7K935_ONCOC</name>
<gene>
    <name evidence="1" type="ORF">NOO_LOCUS12960</name>
</gene>
<dbReference type="Proteomes" id="UP000271087">
    <property type="component" value="Unassembled WGS sequence"/>
</dbReference>
<proteinExistence type="predicted"/>
<evidence type="ECO:0000313" key="1">
    <source>
        <dbReference type="EMBL" id="VDN00375.1"/>
    </source>
</evidence>
<protein>
    <submittedName>
        <fullName evidence="1">Uncharacterized protein</fullName>
    </submittedName>
</protein>
<accession>A0A3P7K935</accession>
<dbReference type="AlphaFoldDB" id="A0A3P7K935"/>